<evidence type="ECO:0000256" key="1">
    <source>
        <dbReference type="ARBA" id="ARBA00000185"/>
    </source>
</evidence>
<comment type="caution">
    <text evidence="10">The sequence shown here is derived from an EMBL/GenBank/DDBJ whole genome shotgun (WGS) entry which is preliminary data.</text>
</comment>
<dbReference type="STRING" id="649760.HMPREF0971_03183"/>
<feature type="domain" description="Topo IIA-type catalytic" evidence="9">
    <location>
        <begin position="135"/>
        <end position="544"/>
    </location>
</feature>
<feature type="compositionally biased region" description="Acidic residues" evidence="8">
    <location>
        <begin position="932"/>
        <end position="948"/>
    </location>
</feature>
<proteinExistence type="inferred from homology"/>
<dbReference type="GO" id="GO:0003918">
    <property type="term" value="F:DNA topoisomerase type II (double strand cut, ATP-hydrolyzing) activity"/>
    <property type="evidence" value="ECO:0007669"/>
    <property type="project" value="UniProtKB-EC"/>
</dbReference>
<keyword evidence="3 6" id="KW-0799">Topoisomerase</keyword>
<dbReference type="InterPro" id="IPR002205">
    <property type="entry name" value="Topo_IIA_dom_A"/>
</dbReference>
<feature type="active site" description="O-(5'-phospho-DNA)-tyrosine intermediate" evidence="6">
    <location>
        <position position="216"/>
    </location>
</feature>
<feature type="coiled-coil region" evidence="7">
    <location>
        <begin position="520"/>
        <end position="547"/>
    </location>
</feature>
<evidence type="ECO:0000256" key="6">
    <source>
        <dbReference type="PROSITE-ProRule" id="PRU01384"/>
    </source>
</evidence>
<protein>
    <submittedName>
        <fullName evidence="10">DNA gyrase/topoisomerase IV, A subunit</fullName>
    </submittedName>
</protein>
<dbReference type="Pfam" id="PF00521">
    <property type="entry name" value="DNA_topoisoIV"/>
    <property type="match status" value="1"/>
</dbReference>
<dbReference type="SMART" id="SM00434">
    <property type="entry name" value="TOP4c"/>
    <property type="match status" value="1"/>
</dbReference>
<comment type="catalytic activity">
    <reaction evidence="1 6">
        <text>ATP-dependent breakage, passage and rejoining of double-stranded DNA.</text>
        <dbReference type="EC" id="5.6.2.2"/>
    </reaction>
</comment>
<dbReference type="PANTHER" id="PTHR43493:SF5">
    <property type="entry name" value="DNA GYRASE SUBUNIT A, CHLOROPLASTIC_MITOCHONDRIAL"/>
    <property type="match status" value="1"/>
</dbReference>
<reference evidence="10 11" key="1">
    <citation type="submission" date="2009-11" db="EMBL/GenBank/DDBJ databases">
        <authorList>
            <person name="Weinstock G."/>
            <person name="Sodergren E."/>
            <person name="Clifton S."/>
            <person name="Fulton L."/>
            <person name="Fulton B."/>
            <person name="Courtney L."/>
            <person name="Fronick C."/>
            <person name="Harrison M."/>
            <person name="Strong C."/>
            <person name="Farmer C."/>
            <person name="Delahaunty K."/>
            <person name="Markovic C."/>
            <person name="Hall O."/>
            <person name="Minx P."/>
            <person name="Tomlinson C."/>
            <person name="Mitreva M."/>
            <person name="Nelson J."/>
            <person name="Hou S."/>
            <person name="Wollam A."/>
            <person name="Pepin K.H."/>
            <person name="Johnson M."/>
            <person name="Bhonagiri V."/>
            <person name="Nash W.E."/>
            <person name="Warren W."/>
            <person name="Chinwalla A."/>
            <person name="Mardis E.R."/>
            <person name="Wilson R.K."/>
        </authorList>
    </citation>
    <scope>NUCLEOTIDE SEQUENCE [LARGE SCALE GENOMIC DNA]</scope>
    <source>
        <strain evidence="10 11">F0302</strain>
    </source>
</reference>
<dbReference type="SUPFAM" id="SSF56719">
    <property type="entry name" value="Type II DNA topoisomerase"/>
    <property type="match status" value="1"/>
</dbReference>
<dbReference type="InterPro" id="IPR013760">
    <property type="entry name" value="Topo_IIA-like_dom_sf"/>
</dbReference>
<dbReference type="GO" id="GO:0006265">
    <property type="term" value="P:DNA topological change"/>
    <property type="evidence" value="ECO:0007669"/>
    <property type="project" value="UniProtKB-UniRule"/>
</dbReference>
<dbReference type="GO" id="GO:0005737">
    <property type="term" value="C:cytoplasm"/>
    <property type="evidence" value="ECO:0007669"/>
    <property type="project" value="TreeGrafter"/>
</dbReference>
<name>D1QVZ0_9BACT</name>
<dbReference type="GO" id="GO:0005524">
    <property type="term" value="F:ATP binding"/>
    <property type="evidence" value="ECO:0007669"/>
    <property type="project" value="InterPro"/>
</dbReference>
<dbReference type="NCBIfam" id="NF007209">
    <property type="entry name" value="PRK09631.1"/>
    <property type="match status" value="1"/>
</dbReference>
<dbReference type="EMBL" id="ACUZ02000058">
    <property type="protein sequence ID" value="EFB30603.1"/>
    <property type="molecule type" value="Genomic_DNA"/>
</dbReference>
<dbReference type="Proteomes" id="UP000004079">
    <property type="component" value="Unassembled WGS sequence"/>
</dbReference>
<evidence type="ECO:0000256" key="2">
    <source>
        <dbReference type="ARBA" id="ARBA00008263"/>
    </source>
</evidence>
<gene>
    <name evidence="10" type="ORF">HMPREF0971_03183</name>
</gene>
<dbReference type="PANTHER" id="PTHR43493">
    <property type="entry name" value="DNA GYRASE/TOPOISOMERASE SUBUNIT A"/>
    <property type="match status" value="1"/>
</dbReference>
<feature type="region of interest" description="Disordered" evidence="8">
    <location>
        <begin position="925"/>
        <end position="956"/>
    </location>
</feature>
<dbReference type="GO" id="GO:0009330">
    <property type="term" value="C:DNA topoisomerase type II (double strand cut, ATP-hydrolyzing) complex"/>
    <property type="evidence" value="ECO:0007669"/>
    <property type="project" value="TreeGrafter"/>
</dbReference>
<dbReference type="NCBIfam" id="NF009397">
    <property type="entry name" value="PRK12758.1"/>
    <property type="match status" value="1"/>
</dbReference>
<dbReference type="InterPro" id="IPR013757">
    <property type="entry name" value="Topo_IIA_A_a_sf"/>
</dbReference>
<evidence type="ECO:0000256" key="5">
    <source>
        <dbReference type="ARBA" id="ARBA00023235"/>
    </source>
</evidence>
<evidence type="ECO:0000256" key="7">
    <source>
        <dbReference type="SAM" id="Coils"/>
    </source>
</evidence>
<keyword evidence="7" id="KW-0175">Coiled coil</keyword>
<dbReference type="InterPro" id="IPR013758">
    <property type="entry name" value="Topo_IIA_A/C_ab"/>
</dbReference>
<dbReference type="AlphaFoldDB" id="D1QVZ0"/>
<dbReference type="GO" id="GO:0003677">
    <property type="term" value="F:DNA binding"/>
    <property type="evidence" value="ECO:0007669"/>
    <property type="project" value="UniProtKB-UniRule"/>
</dbReference>
<comment type="similarity">
    <text evidence="2">Belongs to the type II topoisomerase GyrA/ParC subunit family.</text>
</comment>
<keyword evidence="5 6" id="KW-0413">Isomerase</keyword>
<sequence>MSRYKFQCIYTEIQIRDVVSESYGWMRVVVSFHSGYGDCKLCPSCFEILFYLHIPIFLTTFVAIAENTKHKINYYMDDEIKDNEYLNEDENIVDDAHSNYKPADRFDASAVHHLSGMYKNWFLDYASYVILERAVPHIEDGLKPVQRRILHSMKRMDDGRYNKVANIVGHTMQFHPHGDASIGDALVQMGQKDLLIDCQGNWGNILTGDRAAAPRYIEARLSKFALDVVFNPKTTDWQLSYDGRNKEPITLPVKFPLLLAQGAEGIAVGLSSKLLPHNLNEICDAAIKYLRGEDFQLYPDFPTGGAIDVSKYNDGQRGGVLKVRAKIEKLDNKTLVIREIPFSKTTTTLIDSILKAIDKGKIKAKRVDDNTAAEVEIQVHLAPGVSSDKTMDALYAFSDCEINISPNCCVIEDNKPCFLTVSDVLRHGVDRTMGLLRKELQIRRGELLEQLFFASLERIFIEQRIYKEKKFEQAADMNEAVAFVDLKLTPFKPDFIREVTRDDILRLMEIKMQRILKFNKDKADELIARIKAEVAEIEHDLEHMTDVTINWFMFIKNKYGNEHPRHTEIRSFDTIDSAKVVEANQKLYINRQEGFIGTGLKKDEFVCNCSDIDDIIIFYKNGKYKIIKVADKIFVGKGIIWLQVFKKNDKRTIYNVVYKDGREGYYYMKRFNVTSMTRDREYDLTAGTPGSKVNYFTANPNGEAEIIKVVLEPDPKKKRQNIFLERDFSKVMIKSRGAKGVILTKQSIHRIGLKSQGHSTLGGRKVWFDPDVKRINYEEHGRFLGEFFDEDRILVILDNNDFYITNFDANNHYPDNIVRIEKWQPDKVWTAVLFDADNQGYPYIKRFTMDAMTKPQNFVGENANSRLVILTDVPFPRIKVTYGGHDAARSPEEIDAEQFIGQKGFKAKGKRISTWQIGTIEELEPVRFPEPEVQDDEEEVEEEPENLDPDAGKSQQQVIDELNGQLSLFPEDDANNTK</sequence>
<evidence type="ECO:0000256" key="4">
    <source>
        <dbReference type="ARBA" id="ARBA00023125"/>
    </source>
</evidence>
<keyword evidence="4 6" id="KW-0238">DNA-binding</keyword>
<dbReference type="Gene3D" id="3.90.199.10">
    <property type="entry name" value="Topoisomerase II, domain 5"/>
    <property type="match status" value="1"/>
</dbReference>
<evidence type="ECO:0000259" key="9">
    <source>
        <dbReference type="PROSITE" id="PS52040"/>
    </source>
</evidence>
<evidence type="ECO:0000313" key="10">
    <source>
        <dbReference type="EMBL" id="EFB30603.1"/>
    </source>
</evidence>
<dbReference type="Gene3D" id="3.30.1360.40">
    <property type="match status" value="1"/>
</dbReference>
<evidence type="ECO:0000256" key="8">
    <source>
        <dbReference type="SAM" id="MobiDB-lite"/>
    </source>
</evidence>
<dbReference type="Gene3D" id="1.10.268.10">
    <property type="entry name" value="Topoisomerase, domain 3"/>
    <property type="match status" value="1"/>
</dbReference>
<dbReference type="InterPro" id="IPR050220">
    <property type="entry name" value="Type_II_DNA_Topoisomerases"/>
</dbReference>
<accession>D1QVZ0</accession>
<dbReference type="PROSITE" id="PS52040">
    <property type="entry name" value="TOPO_IIA"/>
    <property type="match status" value="1"/>
</dbReference>
<dbReference type="HOGENOM" id="CLU_015760_0_0_10"/>
<evidence type="ECO:0000256" key="3">
    <source>
        <dbReference type="ARBA" id="ARBA00023029"/>
    </source>
</evidence>
<organism evidence="10 11">
    <name type="scientific">Segatella oris F0302</name>
    <dbReference type="NCBI Taxonomy" id="649760"/>
    <lineage>
        <taxon>Bacteria</taxon>
        <taxon>Pseudomonadati</taxon>
        <taxon>Bacteroidota</taxon>
        <taxon>Bacteroidia</taxon>
        <taxon>Bacteroidales</taxon>
        <taxon>Prevotellaceae</taxon>
        <taxon>Segatella</taxon>
    </lineage>
</organism>
<evidence type="ECO:0000313" key="11">
    <source>
        <dbReference type="Proteomes" id="UP000004079"/>
    </source>
</evidence>